<dbReference type="Proteomes" id="UP000784880">
    <property type="component" value="Unassembled WGS sequence"/>
</dbReference>
<organism evidence="2 3">
    <name type="scientific">Evansella tamaricis</name>
    <dbReference type="NCBI Taxonomy" id="2069301"/>
    <lineage>
        <taxon>Bacteria</taxon>
        <taxon>Bacillati</taxon>
        <taxon>Bacillota</taxon>
        <taxon>Bacilli</taxon>
        <taxon>Bacillales</taxon>
        <taxon>Bacillaceae</taxon>
        <taxon>Evansella</taxon>
    </lineage>
</organism>
<evidence type="ECO:0000313" key="3">
    <source>
        <dbReference type="Proteomes" id="UP000784880"/>
    </source>
</evidence>
<reference evidence="2 3" key="1">
    <citation type="submission" date="2021-06" db="EMBL/GenBank/DDBJ databases">
        <title>Bacillus sp. RD4P76, an endophyte from a halophyte.</title>
        <authorList>
            <person name="Sun J.-Q."/>
        </authorList>
    </citation>
    <scope>NUCLEOTIDE SEQUENCE [LARGE SCALE GENOMIC DNA]</scope>
    <source>
        <strain evidence="2 3">CGMCC 1.15917</strain>
    </source>
</reference>
<accession>A0ABS6JQ86</accession>
<dbReference type="SMART" id="SM00530">
    <property type="entry name" value="HTH_XRE"/>
    <property type="match status" value="1"/>
</dbReference>
<dbReference type="PROSITE" id="PS50943">
    <property type="entry name" value="HTH_CROC1"/>
    <property type="match status" value="1"/>
</dbReference>
<keyword evidence="3" id="KW-1185">Reference proteome</keyword>
<sequence>MQKYLLNFEGEIGDFIKKLRKHKKINSIELSRSVGKSDAYISQIENNRNKKPDYSVLYEVFKQLEIEEKKIEDYLEHFGFLSPEREAHEEALMIERYENPDWEYTEQQYDDWNQSTKNYIETEERKKKNKEIEEQSGMEFIYEIMKADINDINKVLNNLKEHDPQNGSKMINGLSKSFNSMATNVTLYRFLLMFHSENLSILDNRGLTKVLNTLYEEINRVEREKIAFGKPRQKKLIKEL</sequence>
<proteinExistence type="predicted"/>
<evidence type="ECO:0000313" key="2">
    <source>
        <dbReference type="EMBL" id="MBU9714458.1"/>
    </source>
</evidence>
<dbReference type="RefSeq" id="WP_217069050.1">
    <property type="nucleotide sequence ID" value="NZ_JAHQCS010000178.1"/>
</dbReference>
<name>A0ABS6JQ86_9BACI</name>
<protein>
    <submittedName>
        <fullName evidence="2">Helix-turn-helix domain-containing protein</fullName>
    </submittedName>
</protein>
<comment type="caution">
    <text evidence="2">The sequence shown here is derived from an EMBL/GenBank/DDBJ whole genome shotgun (WGS) entry which is preliminary data.</text>
</comment>
<gene>
    <name evidence="2" type="ORF">KS419_22205</name>
</gene>
<dbReference type="EMBL" id="JAHQCS010000178">
    <property type="protein sequence ID" value="MBU9714458.1"/>
    <property type="molecule type" value="Genomic_DNA"/>
</dbReference>
<feature type="domain" description="HTH cro/C1-type" evidence="1">
    <location>
        <begin position="16"/>
        <end position="71"/>
    </location>
</feature>
<dbReference type="CDD" id="cd00093">
    <property type="entry name" value="HTH_XRE"/>
    <property type="match status" value="1"/>
</dbReference>
<dbReference type="Pfam" id="PF12844">
    <property type="entry name" value="HTH_19"/>
    <property type="match status" value="1"/>
</dbReference>
<evidence type="ECO:0000259" key="1">
    <source>
        <dbReference type="PROSITE" id="PS50943"/>
    </source>
</evidence>
<dbReference type="InterPro" id="IPR001387">
    <property type="entry name" value="Cro/C1-type_HTH"/>
</dbReference>